<dbReference type="Proteomes" id="UP000481043">
    <property type="component" value="Unassembled WGS sequence"/>
</dbReference>
<dbReference type="RefSeq" id="WP_163181666.1">
    <property type="nucleotide sequence ID" value="NZ_JAAIWM010000009.1"/>
</dbReference>
<feature type="transmembrane region" description="Helical" evidence="1">
    <location>
        <begin position="82"/>
        <end position="113"/>
    </location>
</feature>
<proteinExistence type="predicted"/>
<feature type="transmembrane region" description="Helical" evidence="1">
    <location>
        <begin position="44"/>
        <end position="62"/>
    </location>
</feature>
<evidence type="ECO:0000259" key="2">
    <source>
        <dbReference type="Pfam" id="PF07331"/>
    </source>
</evidence>
<reference evidence="3 4" key="1">
    <citation type="submission" date="2020-02" db="EMBL/GenBank/DDBJ databases">
        <title>Bacillus aquiflavi sp. nov., isolated from yellow water of strong flavor Chinese baijiu in Yibin region of China.</title>
        <authorList>
            <person name="Xie J."/>
        </authorList>
    </citation>
    <scope>NUCLEOTIDE SEQUENCE [LARGE SCALE GENOMIC DNA]</scope>
    <source>
        <strain evidence="3 4">SA4</strain>
    </source>
</reference>
<organism evidence="3 4">
    <name type="scientific">Bacillus mesophilus</name>
    <dbReference type="NCBI Taxonomy" id="1808955"/>
    <lineage>
        <taxon>Bacteria</taxon>
        <taxon>Bacillati</taxon>
        <taxon>Bacillota</taxon>
        <taxon>Bacilli</taxon>
        <taxon>Bacillales</taxon>
        <taxon>Bacillaceae</taxon>
        <taxon>Bacillus</taxon>
    </lineage>
</organism>
<dbReference type="InterPro" id="IPR009936">
    <property type="entry name" value="DUF1468"/>
</dbReference>
<dbReference type="AlphaFoldDB" id="A0A6M0QER0"/>
<keyword evidence="1" id="KW-0472">Membrane</keyword>
<dbReference type="EMBL" id="JAAIWM010000009">
    <property type="protein sequence ID" value="NEY73808.1"/>
    <property type="molecule type" value="Genomic_DNA"/>
</dbReference>
<keyword evidence="1" id="KW-1133">Transmembrane helix</keyword>
<evidence type="ECO:0000256" key="1">
    <source>
        <dbReference type="SAM" id="Phobius"/>
    </source>
</evidence>
<feature type="transmembrane region" description="Helical" evidence="1">
    <location>
        <begin position="7"/>
        <end position="24"/>
    </location>
</feature>
<gene>
    <name evidence="3" type="ORF">G4D63_19000</name>
</gene>
<evidence type="ECO:0000313" key="4">
    <source>
        <dbReference type="Proteomes" id="UP000481043"/>
    </source>
</evidence>
<sequence length="152" mass="16955">MFILKNFGACLGIILLLFAGFVFWKSLSLEYYGPYGAGPGLLPRWLSGTLAVLSILFIISSLSKEKIYFKDVLPRGKVLIRLLSIIGSIFLFILIAPYTGFNIASITVLMILLLPEYKWFSALGISTAVTVILFLSFNTLLKIPLPVNMWGW</sequence>
<name>A0A6M0QER0_9BACI</name>
<feature type="transmembrane region" description="Helical" evidence="1">
    <location>
        <begin position="119"/>
        <end position="141"/>
    </location>
</feature>
<keyword evidence="1" id="KW-0812">Transmembrane</keyword>
<feature type="domain" description="DUF1468" evidence="2">
    <location>
        <begin position="11"/>
        <end position="146"/>
    </location>
</feature>
<comment type="caution">
    <text evidence="3">The sequence shown here is derived from an EMBL/GenBank/DDBJ whole genome shotgun (WGS) entry which is preliminary data.</text>
</comment>
<evidence type="ECO:0000313" key="3">
    <source>
        <dbReference type="EMBL" id="NEY73808.1"/>
    </source>
</evidence>
<accession>A0A6M0QER0</accession>
<protein>
    <submittedName>
        <fullName evidence="3">Tripartite tricarboxylate transporter TctB family protein</fullName>
    </submittedName>
</protein>
<dbReference type="Pfam" id="PF07331">
    <property type="entry name" value="TctB"/>
    <property type="match status" value="1"/>
</dbReference>
<keyword evidence="4" id="KW-1185">Reference proteome</keyword>